<evidence type="ECO:0000313" key="2">
    <source>
        <dbReference type="Proteomes" id="UP001158986"/>
    </source>
</evidence>
<protein>
    <submittedName>
        <fullName evidence="1">Uncharacterized protein</fullName>
    </submittedName>
</protein>
<accession>A0ABN8CUB7</accession>
<dbReference type="EMBL" id="CAKLCB010000205">
    <property type="protein sequence ID" value="CAH0516720.1"/>
    <property type="molecule type" value="Genomic_DNA"/>
</dbReference>
<sequence length="118" mass="13228">MSFAISRVSLETLTRPYESLKASPNRSALGTFERTIWDDGVDDLNSASVHEKLIENKAAEKSTPDLPADHRPIGVVKFLDPRDGLFARSSAFLDFSKLIKPSPNSFWNPIDYWVASCR</sequence>
<proteinExistence type="predicted"/>
<dbReference type="Proteomes" id="UP001158986">
    <property type="component" value="Unassembled WGS sequence"/>
</dbReference>
<evidence type="ECO:0000313" key="1">
    <source>
        <dbReference type="EMBL" id="CAH0516720.1"/>
    </source>
</evidence>
<name>A0ABN8CUB7_9STRA</name>
<keyword evidence="2" id="KW-1185">Reference proteome</keyword>
<comment type="caution">
    <text evidence="1">The sequence shown here is derived from an EMBL/GenBank/DDBJ whole genome shotgun (WGS) entry which is preliminary data.</text>
</comment>
<gene>
    <name evidence="1" type="ORF">PBS001_LOCUS3365</name>
</gene>
<reference evidence="1 2" key="1">
    <citation type="submission" date="2021-11" db="EMBL/GenBank/DDBJ databases">
        <authorList>
            <person name="Islam A."/>
            <person name="Islam S."/>
            <person name="Flora M.S."/>
            <person name="Rahman M."/>
            <person name="Ziaur R.M."/>
            <person name="Epstein J.H."/>
            <person name="Hassan M."/>
            <person name="Klassen M."/>
            <person name="Woodard K."/>
            <person name="Webb A."/>
            <person name="Webby R.J."/>
            <person name="El Zowalaty M.E."/>
        </authorList>
    </citation>
    <scope>NUCLEOTIDE SEQUENCE [LARGE SCALE GENOMIC DNA]</scope>
    <source>
        <strain evidence="1">Pbs1</strain>
    </source>
</reference>
<organism evidence="1 2">
    <name type="scientific">Peronospora belbahrii</name>
    <dbReference type="NCBI Taxonomy" id="622444"/>
    <lineage>
        <taxon>Eukaryota</taxon>
        <taxon>Sar</taxon>
        <taxon>Stramenopiles</taxon>
        <taxon>Oomycota</taxon>
        <taxon>Peronosporomycetes</taxon>
        <taxon>Peronosporales</taxon>
        <taxon>Peronosporaceae</taxon>
        <taxon>Peronospora</taxon>
    </lineage>
</organism>